<proteinExistence type="predicted"/>
<evidence type="ECO:0000256" key="2">
    <source>
        <dbReference type="ARBA" id="ARBA00022723"/>
    </source>
</evidence>
<evidence type="ECO:0000256" key="1">
    <source>
        <dbReference type="ARBA" id="ARBA00001968"/>
    </source>
</evidence>
<organism evidence="5 6">
    <name type="scientific">Botryobasidium botryosum (strain FD-172 SS1)</name>
    <dbReference type="NCBI Taxonomy" id="930990"/>
    <lineage>
        <taxon>Eukaryota</taxon>
        <taxon>Fungi</taxon>
        <taxon>Dikarya</taxon>
        <taxon>Basidiomycota</taxon>
        <taxon>Agaricomycotina</taxon>
        <taxon>Agaricomycetes</taxon>
        <taxon>Cantharellales</taxon>
        <taxon>Botryobasidiaceae</taxon>
        <taxon>Botryobasidium</taxon>
    </lineage>
</organism>
<dbReference type="Proteomes" id="UP000027195">
    <property type="component" value="Unassembled WGS sequence"/>
</dbReference>
<feature type="domain" description="DDE Tnp4" evidence="4">
    <location>
        <begin position="274"/>
        <end position="359"/>
    </location>
</feature>
<accession>A0A067MQH1</accession>
<reference evidence="6" key="1">
    <citation type="journal article" date="2014" name="Proc. Natl. Acad. Sci. U.S.A.">
        <title>Extensive sampling of basidiomycete genomes demonstrates inadequacy of the white-rot/brown-rot paradigm for wood decay fungi.</title>
        <authorList>
            <person name="Riley R."/>
            <person name="Salamov A.A."/>
            <person name="Brown D.W."/>
            <person name="Nagy L.G."/>
            <person name="Floudas D."/>
            <person name="Held B.W."/>
            <person name="Levasseur A."/>
            <person name="Lombard V."/>
            <person name="Morin E."/>
            <person name="Otillar R."/>
            <person name="Lindquist E.A."/>
            <person name="Sun H."/>
            <person name="LaButti K.M."/>
            <person name="Schmutz J."/>
            <person name="Jabbour D."/>
            <person name="Luo H."/>
            <person name="Baker S.E."/>
            <person name="Pisabarro A.G."/>
            <person name="Walton J.D."/>
            <person name="Blanchette R.A."/>
            <person name="Henrissat B."/>
            <person name="Martin F."/>
            <person name="Cullen D."/>
            <person name="Hibbett D.S."/>
            <person name="Grigoriev I.V."/>
        </authorList>
    </citation>
    <scope>NUCLEOTIDE SEQUENCE [LARGE SCALE GENOMIC DNA]</scope>
    <source>
        <strain evidence="6">FD-172 SS1</strain>
    </source>
</reference>
<keyword evidence="6" id="KW-1185">Reference proteome</keyword>
<dbReference type="InterPro" id="IPR027806">
    <property type="entry name" value="HARBI1_dom"/>
</dbReference>
<feature type="region of interest" description="Disordered" evidence="3">
    <location>
        <begin position="1"/>
        <end position="89"/>
    </location>
</feature>
<dbReference type="EMBL" id="KL198025">
    <property type="protein sequence ID" value="KDQ16955.1"/>
    <property type="molecule type" value="Genomic_DNA"/>
</dbReference>
<dbReference type="AlphaFoldDB" id="A0A067MQH1"/>
<protein>
    <recommendedName>
        <fullName evidence="4">DDE Tnp4 domain-containing protein</fullName>
    </recommendedName>
</protein>
<dbReference type="OrthoDB" id="3246760at2759"/>
<evidence type="ECO:0000313" key="6">
    <source>
        <dbReference type="Proteomes" id="UP000027195"/>
    </source>
</evidence>
<name>A0A067MQH1_BOTB1</name>
<comment type="cofactor">
    <cofactor evidence="1">
        <name>a divalent metal cation</name>
        <dbReference type="ChEBI" id="CHEBI:60240"/>
    </cofactor>
</comment>
<dbReference type="InParanoid" id="A0A067MQH1"/>
<dbReference type="GO" id="GO:0046872">
    <property type="term" value="F:metal ion binding"/>
    <property type="evidence" value="ECO:0007669"/>
    <property type="project" value="UniProtKB-KW"/>
</dbReference>
<sequence length="390" mass="43268">MVSYRPPTPVFASIDTGPDKAPTDSSDDENDGSSSGGGSTSTSVSSDSSDTDDTDSNGDTTSVDSDDSGSSSETDTPGVSDLVTGGGDFGEGDSFLGEWEGFELRKSNLARYVREEIEKMYKTRYELPRNERSKPTPKLPHLLNVTKNVRPDQFRRDLRVSPLTFDRLVDEIIDSPVFANKSEKSQMPVETQLAITLYRFGHDGNAASLDSVADWAGVGKGTVLLCTRRVMAALLSPGFLKTYIRMPTAEEKEEAKEWVESRSCKEWRNGWCMVDGTLTPLEYRPHWYGESYYDRKSNYSLNFQIVSLPNLRIIDVGFGHTGSTHDSTAWEDTYFAKNIESLLEEDEWIWVDSAYTVSVHAYARGTELTVVCVAMPLGGRTVQKADEVQT</sequence>
<feature type="compositionally biased region" description="Low complexity" evidence="3">
    <location>
        <begin position="57"/>
        <end position="76"/>
    </location>
</feature>
<evidence type="ECO:0000259" key="4">
    <source>
        <dbReference type="Pfam" id="PF13359"/>
    </source>
</evidence>
<evidence type="ECO:0000313" key="5">
    <source>
        <dbReference type="EMBL" id="KDQ16955.1"/>
    </source>
</evidence>
<dbReference type="Pfam" id="PF13359">
    <property type="entry name" value="DDE_Tnp_4"/>
    <property type="match status" value="1"/>
</dbReference>
<keyword evidence="2" id="KW-0479">Metal-binding</keyword>
<evidence type="ECO:0000256" key="3">
    <source>
        <dbReference type="SAM" id="MobiDB-lite"/>
    </source>
</evidence>
<gene>
    <name evidence="5" type="ORF">BOTBODRAFT_106143</name>
</gene>
<dbReference type="HOGENOM" id="CLU_018552_1_4_1"/>
<dbReference type="STRING" id="930990.A0A067MQH1"/>